<sequence>MIFKDYDYVDENCFLDNGSNAVKIREKSYIDKKQGGKRTNKNKKKKGLIYFLIKNNMLIIISLIFVLGFTIISRDGKVYQMQNQLSKINRDISSTISDNEALEVKILKSISLDDIASIAKNRLGMIFPTKDDILNLEG</sequence>
<dbReference type="RefSeq" id="WP_055257303.1">
    <property type="nucleotide sequence ID" value="NZ_CABIXL010000001.1"/>
</dbReference>
<comment type="caution">
    <text evidence="2">The sequence shown here is derived from an EMBL/GenBank/DDBJ whole genome shotgun (WGS) entry which is preliminary data.</text>
</comment>
<name>A0ABP2AMY3_SARVE</name>
<evidence type="ECO:0000256" key="1">
    <source>
        <dbReference type="SAM" id="Phobius"/>
    </source>
</evidence>
<dbReference type="EMBL" id="CYZR01000001">
    <property type="protein sequence ID" value="CUN52251.1"/>
    <property type="molecule type" value="Genomic_DNA"/>
</dbReference>
<accession>A0ABP2AMY3</accession>
<keyword evidence="2" id="KW-0131">Cell cycle</keyword>
<keyword evidence="1" id="KW-0472">Membrane</keyword>
<protein>
    <submittedName>
        <fullName evidence="2">Protein required for the initiation of cell division</fullName>
    </submittedName>
</protein>
<gene>
    <name evidence="2" type="ORF">ERS852473_00419</name>
</gene>
<keyword evidence="1" id="KW-1133">Transmembrane helix</keyword>
<proteinExistence type="predicted"/>
<dbReference type="GO" id="GO:0051301">
    <property type="term" value="P:cell division"/>
    <property type="evidence" value="ECO:0007669"/>
    <property type="project" value="UniProtKB-KW"/>
</dbReference>
<dbReference type="Proteomes" id="UP000095488">
    <property type="component" value="Unassembled WGS sequence"/>
</dbReference>
<evidence type="ECO:0000313" key="3">
    <source>
        <dbReference type="Proteomes" id="UP000095488"/>
    </source>
</evidence>
<feature type="transmembrane region" description="Helical" evidence="1">
    <location>
        <begin position="47"/>
        <end position="72"/>
    </location>
</feature>
<reference evidence="2 3" key="1">
    <citation type="submission" date="2015-09" db="EMBL/GenBank/DDBJ databases">
        <authorList>
            <consortium name="Pathogen Informatics"/>
            <person name="Wu L."/>
            <person name="Ma J."/>
        </authorList>
    </citation>
    <scope>NUCLEOTIDE SEQUENCE [LARGE SCALE GENOMIC DNA]</scope>
    <source>
        <strain evidence="2 3">2789STDY5834858</strain>
    </source>
</reference>
<evidence type="ECO:0000313" key="2">
    <source>
        <dbReference type="EMBL" id="CUN52251.1"/>
    </source>
</evidence>
<organism evidence="2 3">
    <name type="scientific">Sarcina ventriculi</name>
    <name type="common">Clostridium ventriculi</name>
    <dbReference type="NCBI Taxonomy" id="1267"/>
    <lineage>
        <taxon>Bacteria</taxon>
        <taxon>Bacillati</taxon>
        <taxon>Bacillota</taxon>
        <taxon>Clostridia</taxon>
        <taxon>Eubacteriales</taxon>
        <taxon>Clostridiaceae</taxon>
        <taxon>Sarcina</taxon>
    </lineage>
</organism>
<keyword evidence="3" id="KW-1185">Reference proteome</keyword>
<keyword evidence="2" id="KW-0132">Cell division</keyword>
<keyword evidence="1" id="KW-0812">Transmembrane</keyword>